<organism evidence="1 2">
    <name type="scientific">Myxococcus fulvus (strain ATCC BAA-855 / HW-1)</name>
    <dbReference type="NCBI Taxonomy" id="483219"/>
    <lineage>
        <taxon>Bacteria</taxon>
        <taxon>Pseudomonadati</taxon>
        <taxon>Myxococcota</taxon>
        <taxon>Myxococcia</taxon>
        <taxon>Myxococcales</taxon>
        <taxon>Cystobacterineae</taxon>
        <taxon>Myxococcaceae</taxon>
        <taxon>Myxococcus</taxon>
    </lineage>
</organism>
<dbReference type="EMBL" id="CP002830">
    <property type="protein sequence ID" value="AEI67100.1"/>
    <property type="molecule type" value="Genomic_DNA"/>
</dbReference>
<dbReference type="HOGENOM" id="CLU_634350_0_0_7"/>
<name>F8CAP8_MYXFH</name>
<accession>F8CAP8</accession>
<dbReference type="AlphaFoldDB" id="F8CAP8"/>
<dbReference type="Proteomes" id="UP000000488">
    <property type="component" value="Chromosome"/>
</dbReference>
<dbReference type="KEGG" id="mfu:LILAB_26035"/>
<protein>
    <recommendedName>
        <fullName evidence="3">Phospholipase D-like domain-containing protein</fullName>
    </recommendedName>
</protein>
<evidence type="ECO:0008006" key="3">
    <source>
        <dbReference type="Google" id="ProtNLM"/>
    </source>
</evidence>
<reference evidence="1 2" key="1">
    <citation type="journal article" date="2011" name="J. Bacteriol.">
        <title>Genome sequence of the halotolerant marine bacterium Myxococcus fulvus HW-1.</title>
        <authorList>
            <person name="Li Z.F."/>
            <person name="Li X."/>
            <person name="Liu H."/>
            <person name="Liu X."/>
            <person name="Han K."/>
            <person name="Wu Z.H."/>
            <person name="Hu W."/>
            <person name="Li F.F."/>
            <person name="Li Y.Z."/>
        </authorList>
    </citation>
    <scope>NUCLEOTIDE SEQUENCE [LARGE SCALE GENOMIC DNA]</scope>
    <source>
        <strain evidence="2">ATCC BAA-855 / HW-1</strain>
    </source>
</reference>
<evidence type="ECO:0000313" key="2">
    <source>
        <dbReference type="Proteomes" id="UP000000488"/>
    </source>
</evidence>
<proteinExistence type="predicted"/>
<dbReference type="Gene3D" id="3.30.870.10">
    <property type="entry name" value="Endonuclease Chain A"/>
    <property type="match status" value="1"/>
</dbReference>
<gene>
    <name evidence="1" type="ordered locus">LILAB_26035</name>
</gene>
<sequence>MEDDMPLNVQVLFNRPQHEIASLLRDRLSRCIETSIVVGFATIDGLEAIAPTLLFPSAKLRVLVVGAGTFRAFDTMDRLGAQGVPPDRLRIHLGHTRPWRNVASTFQKYHPMLHSKIFYCEMPNGEAAAFVGSHNLTHFAMNGLNGEASVLLEGPASDPQFVTIREHIDCCITDSVEYDPGMKEALTWWTTQFIDGLRKKVNDQPQDAEKRVTILVLATAAGMPNNKDVIYFEIPKGLPQIERIGTTVHIFGFDSLPSSPGRALASLHTARFSLKCRTLGIEEDTGGRELEADWEVVNGAVPRLQSTAGRVRPSRRSDNEQVRVEVLGRLKERYEYLFRGPSDEWLPIYDSQTVLKVRPDQAELLTGLRLDPQEDGEYRLVRGLELKEPKGKQRYMSALERTSPESGNFILFSQRRRLRSGDEKQQHEVNED</sequence>
<evidence type="ECO:0000313" key="1">
    <source>
        <dbReference type="EMBL" id="AEI67100.1"/>
    </source>
</evidence>